<dbReference type="InterPro" id="IPR008909">
    <property type="entry name" value="DALR_anticod-bd"/>
</dbReference>
<dbReference type="InterPro" id="IPR009080">
    <property type="entry name" value="tRNAsynth_Ia_anticodon-bd"/>
</dbReference>
<keyword evidence="5 9" id="KW-0067">ATP-binding</keyword>
<keyword evidence="2 9" id="KW-0963">Cytoplasm</keyword>
<reference evidence="14" key="1">
    <citation type="submission" date="2020-04" db="EMBL/GenBank/DDBJ databases">
        <authorList>
            <person name="Zhang T."/>
        </authorList>
    </citation>
    <scope>NUCLEOTIDE SEQUENCE</scope>
    <source>
        <strain evidence="14">HKST-UBA01</strain>
    </source>
</reference>
<feature type="domain" description="DALR anticodon binding" evidence="12">
    <location>
        <begin position="524"/>
        <end position="689"/>
    </location>
</feature>
<evidence type="ECO:0000256" key="1">
    <source>
        <dbReference type="ARBA" id="ARBA00005594"/>
    </source>
</evidence>
<dbReference type="Proteomes" id="UP000697710">
    <property type="component" value="Unassembled WGS sequence"/>
</dbReference>
<evidence type="ECO:0000256" key="9">
    <source>
        <dbReference type="HAMAP-Rule" id="MF_00123"/>
    </source>
</evidence>
<dbReference type="EMBL" id="JAGQHR010000284">
    <property type="protein sequence ID" value="MCA9728025.1"/>
    <property type="molecule type" value="Genomic_DNA"/>
</dbReference>
<keyword evidence="6 9" id="KW-0648">Protein biosynthesis</keyword>
<keyword evidence="11" id="KW-0175">Coiled coil</keyword>
<dbReference type="SMART" id="SM01016">
    <property type="entry name" value="Arg_tRNA_synt_N"/>
    <property type="match status" value="1"/>
</dbReference>
<dbReference type="SMART" id="SM00836">
    <property type="entry name" value="DALR_1"/>
    <property type="match status" value="1"/>
</dbReference>
<name>A0A956LYC3_UNCEI</name>
<organism evidence="14 15">
    <name type="scientific">Eiseniibacteriota bacterium</name>
    <dbReference type="NCBI Taxonomy" id="2212470"/>
    <lineage>
        <taxon>Bacteria</taxon>
        <taxon>Candidatus Eiseniibacteriota</taxon>
    </lineage>
</organism>
<dbReference type="InterPro" id="IPR001278">
    <property type="entry name" value="Arg-tRNA-ligase"/>
</dbReference>
<dbReference type="SUPFAM" id="SSF47323">
    <property type="entry name" value="Anticodon-binding domain of a subclass of class I aminoacyl-tRNA synthetases"/>
    <property type="match status" value="1"/>
</dbReference>
<dbReference type="PROSITE" id="PS00178">
    <property type="entry name" value="AA_TRNA_LIGASE_I"/>
    <property type="match status" value="1"/>
</dbReference>
<dbReference type="PRINTS" id="PR01038">
    <property type="entry name" value="TRNASYNTHARG"/>
</dbReference>
<evidence type="ECO:0000259" key="12">
    <source>
        <dbReference type="SMART" id="SM00836"/>
    </source>
</evidence>
<reference evidence="14" key="2">
    <citation type="journal article" date="2021" name="Microbiome">
        <title>Successional dynamics and alternative stable states in a saline activated sludge microbial community over 9 years.</title>
        <authorList>
            <person name="Wang Y."/>
            <person name="Ye J."/>
            <person name="Ju F."/>
            <person name="Liu L."/>
            <person name="Boyd J.A."/>
            <person name="Deng Y."/>
            <person name="Parks D.H."/>
            <person name="Jiang X."/>
            <person name="Yin X."/>
            <person name="Woodcroft B.J."/>
            <person name="Tyson G.W."/>
            <person name="Hugenholtz P."/>
            <person name="Polz M.F."/>
            <person name="Zhang T."/>
        </authorList>
    </citation>
    <scope>NUCLEOTIDE SEQUENCE</scope>
    <source>
        <strain evidence="14">HKST-UBA01</strain>
    </source>
</reference>
<keyword evidence="3 9" id="KW-0436">Ligase</keyword>
<dbReference type="PANTHER" id="PTHR11956">
    <property type="entry name" value="ARGINYL-TRNA SYNTHETASE"/>
    <property type="match status" value="1"/>
</dbReference>
<evidence type="ECO:0000256" key="11">
    <source>
        <dbReference type="SAM" id="Coils"/>
    </source>
</evidence>
<dbReference type="GO" id="GO:0004814">
    <property type="term" value="F:arginine-tRNA ligase activity"/>
    <property type="evidence" value="ECO:0007669"/>
    <property type="project" value="UniProtKB-UniRule"/>
</dbReference>
<comment type="similarity">
    <text evidence="1 9 10">Belongs to the class-I aminoacyl-tRNA synthetase family.</text>
</comment>
<evidence type="ECO:0000256" key="10">
    <source>
        <dbReference type="RuleBase" id="RU363038"/>
    </source>
</evidence>
<dbReference type="Pfam" id="PF05746">
    <property type="entry name" value="DALR_1"/>
    <property type="match status" value="1"/>
</dbReference>
<comment type="caution">
    <text evidence="14">The sequence shown here is derived from an EMBL/GenBank/DDBJ whole genome shotgun (WGS) entry which is preliminary data.</text>
</comment>
<dbReference type="AlphaFoldDB" id="A0A956LYC3"/>
<dbReference type="HAMAP" id="MF_00123">
    <property type="entry name" value="Arg_tRNA_synth"/>
    <property type="match status" value="1"/>
</dbReference>
<evidence type="ECO:0000313" key="14">
    <source>
        <dbReference type="EMBL" id="MCA9728025.1"/>
    </source>
</evidence>
<dbReference type="EC" id="6.1.1.19" evidence="9"/>
<evidence type="ECO:0000256" key="3">
    <source>
        <dbReference type="ARBA" id="ARBA00022598"/>
    </source>
</evidence>
<dbReference type="Pfam" id="PF00750">
    <property type="entry name" value="tRNA-synt_1d"/>
    <property type="match status" value="1"/>
</dbReference>
<comment type="subunit">
    <text evidence="9">Monomer.</text>
</comment>
<keyword evidence="7 9" id="KW-0030">Aminoacyl-tRNA synthetase</keyword>
<feature type="coiled-coil region" evidence="11">
    <location>
        <begin position="249"/>
        <end position="276"/>
    </location>
</feature>
<dbReference type="InterPro" id="IPR036695">
    <property type="entry name" value="Arg-tRNA-synth_N_sf"/>
</dbReference>
<evidence type="ECO:0000256" key="2">
    <source>
        <dbReference type="ARBA" id="ARBA00022490"/>
    </source>
</evidence>
<dbReference type="Gene3D" id="3.30.1360.70">
    <property type="entry name" value="Arginyl tRNA synthetase N-terminal domain"/>
    <property type="match status" value="1"/>
</dbReference>
<evidence type="ECO:0000256" key="7">
    <source>
        <dbReference type="ARBA" id="ARBA00023146"/>
    </source>
</evidence>
<protein>
    <recommendedName>
        <fullName evidence="9">Arginine--tRNA ligase</fullName>
        <ecNumber evidence="9">6.1.1.19</ecNumber>
    </recommendedName>
    <alternativeName>
        <fullName evidence="9">Arginyl-tRNA synthetase</fullName>
        <shortName evidence="9">ArgRS</shortName>
    </alternativeName>
</protein>
<dbReference type="Gene3D" id="3.40.50.620">
    <property type="entry name" value="HUPs"/>
    <property type="match status" value="1"/>
</dbReference>
<dbReference type="InterPro" id="IPR014729">
    <property type="entry name" value="Rossmann-like_a/b/a_fold"/>
</dbReference>
<evidence type="ECO:0000256" key="4">
    <source>
        <dbReference type="ARBA" id="ARBA00022741"/>
    </source>
</evidence>
<dbReference type="GO" id="GO:0005737">
    <property type="term" value="C:cytoplasm"/>
    <property type="evidence" value="ECO:0007669"/>
    <property type="project" value="UniProtKB-SubCell"/>
</dbReference>
<keyword evidence="4 9" id="KW-0547">Nucleotide-binding</keyword>
<feature type="domain" description="Arginyl tRNA synthetase N-terminal" evidence="13">
    <location>
        <begin position="5"/>
        <end position="105"/>
    </location>
</feature>
<dbReference type="InterPro" id="IPR005148">
    <property type="entry name" value="Arg-tRNA-synth_N"/>
</dbReference>
<dbReference type="PANTHER" id="PTHR11956:SF5">
    <property type="entry name" value="ARGININE--TRNA LIGASE, CYTOPLASMIC"/>
    <property type="match status" value="1"/>
</dbReference>
<comment type="subcellular location">
    <subcellularLocation>
        <location evidence="9">Cytoplasm</location>
    </subcellularLocation>
</comment>
<evidence type="ECO:0000256" key="8">
    <source>
        <dbReference type="ARBA" id="ARBA00049339"/>
    </source>
</evidence>
<evidence type="ECO:0000313" key="15">
    <source>
        <dbReference type="Proteomes" id="UP000697710"/>
    </source>
</evidence>
<dbReference type="SUPFAM" id="SSF52374">
    <property type="entry name" value="Nucleotidylyl transferase"/>
    <property type="match status" value="1"/>
</dbReference>
<proteinExistence type="inferred from homology"/>
<dbReference type="GO" id="GO:0006420">
    <property type="term" value="P:arginyl-tRNA aminoacylation"/>
    <property type="evidence" value="ECO:0007669"/>
    <property type="project" value="UniProtKB-UniRule"/>
</dbReference>
<dbReference type="Pfam" id="PF03485">
    <property type="entry name" value="Arg_tRNA_synt_N"/>
    <property type="match status" value="1"/>
</dbReference>
<dbReference type="SUPFAM" id="SSF55190">
    <property type="entry name" value="Arginyl-tRNA synthetase (ArgRS), N-terminal 'additional' domain"/>
    <property type="match status" value="1"/>
</dbReference>
<feature type="short sequence motif" description="'HIGH' region" evidence="9">
    <location>
        <begin position="143"/>
        <end position="153"/>
    </location>
</feature>
<gene>
    <name evidence="9" type="primary">argS</name>
    <name evidence="14" type="ORF">KC729_10110</name>
</gene>
<sequence length="689" mass="76016">MSRFDRYRDELLSSVLALAPVPVETRPEGLTFSRPPRPEMGDLALPAFPLAKIAGRPPKEIADQWAEALRTAVAERNGVLVSTPGIPAIAIEQVTTAGPYVNFTLDGAAVTRSVLEDIVTAGGCYGSAENPTESRVMVEYSSPNTNKPLHLGHVRNNLIGISLCSILEAAGDTVIRTTLVNDRGIHICKSMLAYQRWGNGETPTATGEKGDHLVGRYYVLYDQKVKEERRQFAESHGVDLSRFSSEARKGKAKDELAALDKEAEQFEASFEAASELTAATQKMLLDWEAGEPETLALWRTMNEWVLSGFRETYDRMGARFDRWYFESETYKLGKDEVDRGLRMGVFEKRADGAVWAKLEQKGLQDKVLLRSDGTSVYITQDLGTAVRKHEDYGMDRSIYVVGSEQIAHFKNLFAMLELLGHPWAGGCYHASYGLVTLPRGMGKLKSREGKAVDADDLFDELHQLAEAKIVEGGYCESPEDVSRVAEMIGQGAVKMYLLQVSSDKNIQFDPNETIAFAGDTGPAVQYSHARIQGILRKGLDQGLIREDELALRTTGSAADPLVPESGESQGRRDGGAWIRFGEHLPAGPFLSPRTVDAAVLHEPEERDVLRLLADYPHWVRVAAGQLSAAPVANYLLDLTKAYARMYHQHEVLRASDPALMRARLQLALCVAQVLRNGLALLSIEAPDRM</sequence>
<dbReference type="Gene3D" id="1.10.730.10">
    <property type="entry name" value="Isoleucyl-tRNA Synthetase, Domain 1"/>
    <property type="match status" value="1"/>
</dbReference>
<evidence type="ECO:0000259" key="13">
    <source>
        <dbReference type="SMART" id="SM01016"/>
    </source>
</evidence>
<dbReference type="InterPro" id="IPR001412">
    <property type="entry name" value="aa-tRNA-synth_I_CS"/>
</dbReference>
<evidence type="ECO:0000256" key="6">
    <source>
        <dbReference type="ARBA" id="ARBA00022917"/>
    </source>
</evidence>
<dbReference type="GO" id="GO:0005524">
    <property type="term" value="F:ATP binding"/>
    <property type="evidence" value="ECO:0007669"/>
    <property type="project" value="UniProtKB-UniRule"/>
</dbReference>
<comment type="catalytic activity">
    <reaction evidence="8 9">
        <text>tRNA(Arg) + L-arginine + ATP = L-arginyl-tRNA(Arg) + AMP + diphosphate</text>
        <dbReference type="Rhea" id="RHEA:20301"/>
        <dbReference type="Rhea" id="RHEA-COMP:9658"/>
        <dbReference type="Rhea" id="RHEA-COMP:9673"/>
        <dbReference type="ChEBI" id="CHEBI:30616"/>
        <dbReference type="ChEBI" id="CHEBI:32682"/>
        <dbReference type="ChEBI" id="CHEBI:33019"/>
        <dbReference type="ChEBI" id="CHEBI:78442"/>
        <dbReference type="ChEBI" id="CHEBI:78513"/>
        <dbReference type="ChEBI" id="CHEBI:456215"/>
        <dbReference type="EC" id="6.1.1.19"/>
    </reaction>
</comment>
<dbReference type="InterPro" id="IPR035684">
    <property type="entry name" value="ArgRS_core"/>
</dbReference>
<evidence type="ECO:0000256" key="5">
    <source>
        <dbReference type="ARBA" id="ARBA00022840"/>
    </source>
</evidence>
<accession>A0A956LYC3</accession>